<feature type="transmembrane region" description="Helical" evidence="7">
    <location>
        <begin position="160"/>
        <end position="177"/>
    </location>
</feature>
<sequence length="434" mass="50302">MNNKSKTFFIIFLFLFTLSFCIFQGEKSSLAIEKNLLITTQKSNIHNTILANNIYLNQMENTNSNIGQKYYESDRIVQLLKIIMSFIVPALILFTGFSSKLGHFSQKIGRNLFLTAGIYGILYTLIDNLLNLPLTFYGSYVQSHIFGISHQPFVSWIKSYSLELLLTSCGLLFLLWIPYKLIKNHPKRWWIYTGILIIPVTLFIYLAQPVIIDPLFNDFKPLDDKTVERSLIELTKKANIENCKILQIDKSKDTNMINAYMTGIGSSKRIVLWDTAIKSLNLRELRFIMAHEIGHYVLGHIKKLVVVDIIITFIVLYIISKLAPPLINKYSKKLRFKELYNVASYPIAIIIINFCFLFITPSMNAYSCYMERQADNFALEITQDKEAGISAFDKLARNGFVIPSPDPLYKLWKYDHPPINERVEHFKKYKQHKE</sequence>
<feature type="domain" description="CAAX prenyl protease 1 N-terminal" evidence="9">
    <location>
        <begin position="69"/>
        <end position="217"/>
    </location>
</feature>
<dbReference type="InterPro" id="IPR027057">
    <property type="entry name" value="CAXX_Prtase_1"/>
</dbReference>
<evidence type="ECO:0000313" key="10">
    <source>
        <dbReference type="EMBL" id="MCY6960361.1"/>
    </source>
</evidence>
<keyword evidence="4 6" id="KW-0862">Zinc</keyword>
<feature type="transmembrane region" description="Helical" evidence="7">
    <location>
        <begin position="304"/>
        <end position="327"/>
    </location>
</feature>
<dbReference type="Pfam" id="PF01435">
    <property type="entry name" value="Peptidase_M48"/>
    <property type="match status" value="1"/>
</dbReference>
<feature type="transmembrane region" description="Helical" evidence="7">
    <location>
        <begin position="189"/>
        <end position="212"/>
    </location>
</feature>
<accession>A0ABT4DGY3</accession>
<keyword evidence="7" id="KW-1133">Transmembrane helix</keyword>
<feature type="transmembrane region" description="Helical" evidence="7">
    <location>
        <begin position="76"/>
        <end position="96"/>
    </location>
</feature>
<evidence type="ECO:0000256" key="1">
    <source>
        <dbReference type="ARBA" id="ARBA00022670"/>
    </source>
</evidence>
<keyword evidence="7" id="KW-0812">Transmembrane</keyword>
<evidence type="ECO:0000256" key="7">
    <source>
        <dbReference type="SAM" id="Phobius"/>
    </source>
</evidence>
<proteinExistence type="inferred from homology"/>
<comment type="similarity">
    <text evidence="6">Belongs to the peptidase M48 family.</text>
</comment>
<dbReference type="Proteomes" id="UP001144612">
    <property type="component" value="Unassembled WGS sequence"/>
</dbReference>
<feature type="domain" description="Peptidase M48" evidence="8">
    <location>
        <begin position="222"/>
        <end position="428"/>
    </location>
</feature>
<keyword evidence="3 6" id="KW-0378">Hydrolase</keyword>
<dbReference type="Gene3D" id="3.30.2010.10">
    <property type="entry name" value="Metalloproteases ('zincins'), catalytic domain"/>
    <property type="match status" value="1"/>
</dbReference>
<evidence type="ECO:0000259" key="9">
    <source>
        <dbReference type="Pfam" id="PF16491"/>
    </source>
</evidence>
<organism evidence="10 11">
    <name type="scientific">Clostridium brassicae</name>
    <dbReference type="NCBI Taxonomy" id="2999072"/>
    <lineage>
        <taxon>Bacteria</taxon>
        <taxon>Bacillati</taxon>
        <taxon>Bacillota</taxon>
        <taxon>Clostridia</taxon>
        <taxon>Eubacteriales</taxon>
        <taxon>Clostridiaceae</taxon>
        <taxon>Clostridium</taxon>
    </lineage>
</organism>
<gene>
    <name evidence="10" type="ORF">OW729_17250</name>
</gene>
<evidence type="ECO:0000313" key="11">
    <source>
        <dbReference type="Proteomes" id="UP001144612"/>
    </source>
</evidence>
<evidence type="ECO:0000256" key="2">
    <source>
        <dbReference type="ARBA" id="ARBA00022723"/>
    </source>
</evidence>
<dbReference type="Pfam" id="PF16491">
    <property type="entry name" value="Peptidase_M48_N"/>
    <property type="match status" value="1"/>
</dbReference>
<keyword evidence="7" id="KW-0472">Membrane</keyword>
<dbReference type="PANTHER" id="PTHR10120">
    <property type="entry name" value="CAAX PRENYL PROTEASE 1"/>
    <property type="match status" value="1"/>
</dbReference>
<protein>
    <submittedName>
        <fullName evidence="10">M48 family metallopeptidase</fullName>
    </submittedName>
</protein>
<keyword evidence="2" id="KW-0479">Metal-binding</keyword>
<dbReference type="RefSeq" id="WP_268062798.1">
    <property type="nucleotide sequence ID" value="NZ_JAPQFJ010000026.1"/>
</dbReference>
<comment type="caution">
    <text evidence="10">The sequence shown here is derived from an EMBL/GenBank/DDBJ whole genome shotgun (WGS) entry which is preliminary data.</text>
</comment>
<name>A0ABT4DGY3_9CLOT</name>
<dbReference type="EMBL" id="JAPQFJ010000026">
    <property type="protein sequence ID" value="MCY6960361.1"/>
    <property type="molecule type" value="Genomic_DNA"/>
</dbReference>
<dbReference type="InterPro" id="IPR032456">
    <property type="entry name" value="Peptidase_M48_N"/>
</dbReference>
<keyword evidence="11" id="KW-1185">Reference proteome</keyword>
<comment type="cofactor">
    <cofactor evidence="6">
        <name>Zn(2+)</name>
        <dbReference type="ChEBI" id="CHEBI:29105"/>
    </cofactor>
    <text evidence="6">Binds 1 zinc ion per subunit.</text>
</comment>
<evidence type="ECO:0000256" key="3">
    <source>
        <dbReference type="ARBA" id="ARBA00022801"/>
    </source>
</evidence>
<dbReference type="InterPro" id="IPR001915">
    <property type="entry name" value="Peptidase_M48"/>
</dbReference>
<feature type="transmembrane region" description="Helical" evidence="7">
    <location>
        <begin position="339"/>
        <end position="359"/>
    </location>
</feature>
<evidence type="ECO:0000259" key="8">
    <source>
        <dbReference type="Pfam" id="PF01435"/>
    </source>
</evidence>
<evidence type="ECO:0000256" key="5">
    <source>
        <dbReference type="ARBA" id="ARBA00023049"/>
    </source>
</evidence>
<evidence type="ECO:0000256" key="6">
    <source>
        <dbReference type="RuleBase" id="RU003983"/>
    </source>
</evidence>
<reference evidence="10" key="1">
    <citation type="submission" date="2022-12" db="EMBL/GenBank/DDBJ databases">
        <title>Clostridium sp. nov., isolated from industrial wastewater.</title>
        <authorList>
            <person name="Jiayan W."/>
        </authorList>
    </citation>
    <scope>NUCLEOTIDE SEQUENCE</scope>
    <source>
        <strain evidence="10">ZC22-4</strain>
    </source>
</reference>
<keyword evidence="1 6" id="KW-0645">Protease</keyword>
<dbReference type="CDD" id="cd07343">
    <property type="entry name" value="M48A_Zmpste24p_like"/>
    <property type="match status" value="1"/>
</dbReference>
<keyword evidence="5 6" id="KW-0482">Metalloprotease</keyword>
<evidence type="ECO:0000256" key="4">
    <source>
        <dbReference type="ARBA" id="ARBA00022833"/>
    </source>
</evidence>